<evidence type="ECO:0000313" key="5">
    <source>
        <dbReference type="EMBL" id="KAJ3051071.1"/>
    </source>
</evidence>
<dbReference type="Pfam" id="PF22384">
    <property type="entry name" value="PBP2_Ca3427_like"/>
    <property type="match status" value="1"/>
</dbReference>
<keyword evidence="3" id="KW-0732">Signal</keyword>
<dbReference type="EMBL" id="JADGJD010000438">
    <property type="protein sequence ID" value="KAJ3051071.1"/>
    <property type="molecule type" value="Genomic_DNA"/>
</dbReference>
<feature type="domain" description="Ca3427-like PBP 2" evidence="4">
    <location>
        <begin position="53"/>
        <end position="157"/>
    </location>
</feature>
<comment type="caution">
    <text evidence="5">The sequence shown here is derived from an EMBL/GenBank/DDBJ whole genome shotgun (WGS) entry which is preliminary data.</text>
</comment>
<dbReference type="SUPFAM" id="SSF53850">
    <property type="entry name" value="Periplasmic binding protein-like II"/>
    <property type="match status" value="1"/>
</dbReference>
<name>A0AAD5X1B9_9FUNG</name>
<protein>
    <recommendedName>
        <fullName evidence="4">Ca3427-like PBP 2 domain-containing protein</fullName>
    </recommendedName>
</protein>
<evidence type="ECO:0000256" key="1">
    <source>
        <dbReference type="ARBA" id="ARBA00004418"/>
    </source>
</evidence>
<dbReference type="PANTHER" id="PTHR30024">
    <property type="entry name" value="ALIPHATIC SULFONATES-BINDING PROTEIN-RELATED"/>
    <property type="match status" value="1"/>
</dbReference>
<evidence type="ECO:0000259" key="4">
    <source>
        <dbReference type="Pfam" id="PF22384"/>
    </source>
</evidence>
<reference evidence="5" key="1">
    <citation type="submission" date="2020-05" db="EMBL/GenBank/DDBJ databases">
        <title>Phylogenomic resolution of chytrid fungi.</title>
        <authorList>
            <person name="Stajich J.E."/>
            <person name="Amses K."/>
            <person name="Simmons R."/>
            <person name="Seto K."/>
            <person name="Myers J."/>
            <person name="Bonds A."/>
            <person name="Quandt C.A."/>
            <person name="Barry K."/>
            <person name="Liu P."/>
            <person name="Grigoriev I."/>
            <person name="Longcore J.E."/>
            <person name="James T.Y."/>
        </authorList>
    </citation>
    <scope>NUCLEOTIDE SEQUENCE</scope>
    <source>
        <strain evidence="5">JEL0318</strain>
    </source>
</reference>
<organism evidence="5 6">
    <name type="scientific">Rhizophlyctis rosea</name>
    <dbReference type="NCBI Taxonomy" id="64517"/>
    <lineage>
        <taxon>Eukaryota</taxon>
        <taxon>Fungi</taxon>
        <taxon>Fungi incertae sedis</taxon>
        <taxon>Chytridiomycota</taxon>
        <taxon>Chytridiomycota incertae sedis</taxon>
        <taxon>Chytridiomycetes</taxon>
        <taxon>Rhizophlyctidales</taxon>
        <taxon>Rhizophlyctidaceae</taxon>
        <taxon>Rhizophlyctis</taxon>
    </lineage>
</organism>
<evidence type="ECO:0000256" key="3">
    <source>
        <dbReference type="ARBA" id="ARBA00022729"/>
    </source>
</evidence>
<dbReference type="Gene3D" id="3.40.190.10">
    <property type="entry name" value="Periplasmic binding protein-like II"/>
    <property type="match status" value="2"/>
</dbReference>
<proteinExistence type="inferred from homology"/>
<dbReference type="Proteomes" id="UP001212841">
    <property type="component" value="Unassembled WGS sequence"/>
</dbReference>
<dbReference type="AlphaFoldDB" id="A0AAD5X1B9"/>
<comment type="subcellular location">
    <subcellularLocation>
        <location evidence="1">Periplasm</location>
    </subcellularLocation>
</comment>
<dbReference type="InterPro" id="IPR054364">
    <property type="entry name" value="Ca3427-like_PBP2"/>
</dbReference>
<dbReference type="GO" id="GO:0042597">
    <property type="term" value="C:periplasmic space"/>
    <property type="evidence" value="ECO:0007669"/>
    <property type="project" value="UniProtKB-SubCell"/>
</dbReference>
<dbReference type="PANTHER" id="PTHR30024:SF47">
    <property type="entry name" value="TAURINE-BINDING PERIPLASMIC PROTEIN"/>
    <property type="match status" value="1"/>
</dbReference>
<comment type="similarity">
    <text evidence="2">Belongs to the bacterial solute-binding protein SsuA/TauA family.</text>
</comment>
<evidence type="ECO:0000313" key="6">
    <source>
        <dbReference type="Proteomes" id="UP001212841"/>
    </source>
</evidence>
<sequence>MPLNDGINQMVQALRDSRIDIAIALTEGLVAALASRATHFKLIGTYTSTPLTWSIATSKTKYASATPEKGPRDDLKNTKIGISRFGSGSHLIPFVLADQQGWLTTGADGKLQKPPFEFVALKDITGLVDGITSGTIDAFLWERFMTKPWYDNGTLHHHSNITPPWPAFLIAASTSLLSSVPSDKLTGLLDIVNTYTSQFVGVDLESGQSVEFVKNHFGQKEEDVKAWFKTVGYPTDAKEVSRGVLEKCLELLKKAGAVQIQGSNEVTPDDMIDGKVAKLVQ</sequence>
<gene>
    <name evidence="5" type="ORF">HK097_007951</name>
</gene>
<keyword evidence="6" id="KW-1185">Reference proteome</keyword>
<evidence type="ECO:0000256" key="2">
    <source>
        <dbReference type="ARBA" id="ARBA00010742"/>
    </source>
</evidence>
<accession>A0AAD5X1B9</accession>